<evidence type="ECO:0008006" key="3">
    <source>
        <dbReference type="Google" id="ProtNLM"/>
    </source>
</evidence>
<organism evidence="1 2">
    <name type="scientific">Candidatus Desantisbacteria bacterium CG23_combo_of_CG06-09_8_20_14_all_40_23</name>
    <dbReference type="NCBI Taxonomy" id="1974550"/>
    <lineage>
        <taxon>Bacteria</taxon>
        <taxon>Candidatus Desantisiibacteriota</taxon>
    </lineage>
</organism>
<sequence length="42" mass="4756">MSVVYTYDNVGNLLDMIDTHGKTTYNYDSSNRLTQETQPNGV</sequence>
<dbReference type="InterPro" id="IPR031325">
    <property type="entry name" value="RHS_repeat"/>
</dbReference>
<reference evidence="1 2" key="1">
    <citation type="submission" date="2017-09" db="EMBL/GenBank/DDBJ databases">
        <title>Depth-based differentiation of microbial function through sediment-hosted aquifers and enrichment of novel symbionts in the deep terrestrial subsurface.</title>
        <authorList>
            <person name="Probst A.J."/>
            <person name="Ladd B."/>
            <person name="Jarett J.K."/>
            <person name="Geller-Mcgrath D.E."/>
            <person name="Sieber C.M."/>
            <person name="Emerson J.B."/>
            <person name="Anantharaman K."/>
            <person name="Thomas B.C."/>
            <person name="Malmstrom R."/>
            <person name="Stieglmeier M."/>
            <person name="Klingl A."/>
            <person name="Woyke T."/>
            <person name="Ryan C.M."/>
            <person name="Banfield J.F."/>
        </authorList>
    </citation>
    <scope>NUCLEOTIDE SEQUENCE [LARGE SCALE GENOMIC DNA]</scope>
    <source>
        <strain evidence="1">CG23_combo_of_CG06-09_8_20_14_all_40_23</strain>
    </source>
</reference>
<dbReference type="Gene3D" id="2.180.10.10">
    <property type="entry name" value="RHS repeat-associated core"/>
    <property type="match status" value="1"/>
</dbReference>
<name>A0A2H0A6U7_9BACT</name>
<evidence type="ECO:0000313" key="2">
    <source>
        <dbReference type="Proteomes" id="UP000231067"/>
    </source>
</evidence>
<dbReference type="EMBL" id="PCSH01000133">
    <property type="protein sequence ID" value="PIP40188.1"/>
    <property type="molecule type" value="Genomic_DNA"/>
</dbReference>
<gene>
    <name evidence="1" type="ORF">COX18_07545</name>
</gene>
<comment type="caution">
    <text evidence="1">The sequence shown here is derived from an EMBL/GenBank/DDBJ whole genome shotgun (WGS) entry which is preliminary data.</text>
</comment>
<dbReference type="InterPro" id="IPR006530">
    <property type="entry name" value="YD"/>
</dbReference>
<proteinExistence type="predicted"/>
<protein>
    <recommendedName>
        <fullName evidence="3">Type IV secretion protein Rhs</fullName>
    </recommendedName>
</protein>
<dbReference type="AlphaFoldDB" id="A0A2H0A6U7"/>
<dbReference type="Proteomes" id="UP000231067">
    <property type="component" value="Unassembled WGS sequence"/>
</dbReference>
<evidence type="ECO:0000313" key="1">
    <source>
        <dbReference type="EMBL" id="PIP40188.1"/>
    </source>
</evidence>
<dbReference type="Pfam" id="PF05593">
    <property type="entry name" value="RHS_repeat"/>
    <property type="match status" value="1"/>
</dbReference>
<dbReference type="NCBIfam" id="TIGR01643">
    <property type="entry name" value="YD_repeat_2x"/>
    <property type="match status" value="1"/>
</dbReference>
<accession>A0A2H0A6U7</accession>